<protein>
    <recommendedName>
        <fullName evidence="4">phosphoserine phosphatase</fullName>
        <ecNumber evidence="4">3.1.3.3</ecNumber>
    </recommendedName>
    <alternativeName>
        <fullName evidence="10">O-phosphoserine phosphohydrolase</fullName>
    </alternativeName>
</protein>
<dbReference type="SFLD" id="SFLDS00003">
    <property type="entry name" value="Haloacid_Dehalogenase"/>
    <property type="match status" value="1"/>
</dbReference>
<reference evidence="14 15" key="1">
    <citation type="submission" date="2012-05" db="EMBL/GenBank/DDBJ databases">
        <authorList>
            <person name="Harkins D.M."/>
            <person name="Madupu R."/>
            <person name="Durkin A.S."/>
            <person name="Torralba M."/>
            <person name="Methe B."/>
            <person name="Sutton G.G."/>
            <person name="Nelson K.E."/>
        </authorList>
    </citation>
    <scope>NUCLEOTIDE SEQUENCE [LARGE SCALE GENOMIC DNA]</scope>
    <source>
        <strain evidence="14 15">F0489</strain>
    </source>
</reference>
<dbReference type="PANTHER" id="PTHR43344">
    <property type="entry name" value="PHOSPHOSERINE PHOSPHATASE"/>
    <property type="match status" value="1"/>
</dbReference>
<dbReference type="Proteomes" id="UP000002941">
    <property type="component" value="Unassembled WGS sequence"/>
</dbReference>
<evidence type="ECO:0000256" key="2">
    <source>
        <dbReference type="ARBA" id="ARBA00005135"/>
    </source>
</evidence>
<keyword evidence="8" id="KW-0460">Magnesium</keyword>
<proteinExistence type="inferred from homology"/>
<evidence type="ECO:0000256" key="5">
    <source>
        <dbReference type="ARBA" id="ARBA00022605"/>
    </source>
</evidence>
<dbReference type="SFLD" id="SFLDG01137">
    <property type="entry name" value="C1.6.1:_Phosphoserine_Phosphat"/>
    <property type="match status" value="1"/>
</dbReference>
<keyword evidence="9" id="KW-0718">Serine biosynthesis</keyword>
<dbReference type="GO" id="GO:0000287">
    <property type="term" value="F:magnesium ion binding"/>
    <property type="evidence" value="ECO:0007669"/>
    <property type="project" value="TreeGrafter"/>
</dbReference>
<evidence type="ECO:0000256" key="1">
    <source>
        <dbReference type="ARBA" id="ARBA00001946"/>
    </source>
</evidence>
<dbReference type="Pfam" id="PF12710">
    <property type="entry name" value="HAD"/>
    <property type="match status" value="1"/>
</dbReference>
<evidence type="ECO:0000256" key="7">
    <source>
        <dbReference type="ARBA" id="ARBA00022801"/>
    </source>
</evidence>
<sequence length="231" mass="24691">MTDKQRLPGRRTSGARASGILAELGPGLLVMDVDSTLIEQEVIELIAEHAGTREQVADITERAMRGELDFAASLRQRVSTLAGVNRTIFADVLDQVRLTPGAEELIARLHASGCRVGIVSGGFTEVVGPLATRLGIDHMAANRLETSEGVLTGRVEGRIVDRDVKEQCLREWAAEDDVDMRRTVAVGDGANDLSMIATAGLGVAFCAKPVVVEQADAAVHVRDLMAVLELL</sequence>
<gene>
    <name evidence="14" type="primary">serB</name>
    <name evidence="14" type="ORF">HMPREF1318_0398</name>
</gene>
<dbReference type="AlphaFoldDB" id="J1GUT0"/>
<dbReference type="InterPro" id="IPR050582">
    <property type="entry name" value="HAD-like_SerB"/>
</dbReference>
<comment type="catalytic activity">
    <reaction evidence="12">
        <text>O-phospho-D-serine + H2O = D-serine + phosphate</text>
        <dbReference type="Rhea" id="RHEA:24873"/>
        <dbReference type="ChEBI" id="CHEBI:15377"/>
        <dbReference type="ChEBI" id="CHEBI:35247"/>
        <dbReference type="ChEBI" id="CHEBI:43474"/>
        <dbReference type="ChEBI" id="CHEBI:58680"/>
        <dbReference type="EC" id="3.1.3.3"/>
    </reaction>
</comment>
<evidence type="ECO:0000256" key="4">
    <source>
        <dbReference type="ARBA" id="ARBA00012640"/>
    </source>
</evidence>
<dbReference type="UniPathway" id="UPA00135">
    <property type="reaction ID" value="UER00198"/>
</dbReference>
<dbReference type="NCBIfam" id="TIGR01488">
    <property type="entry name" value="HAD-SF-IB"/>
    <property type="match status" value="1"/>
</dbReference>
<comment type="cofactor">
    <cofactor evidence="1">
        <name>Mg(2+)</name>
        <dbReference type="ChEBI" id="CHEBI:18420"/>
    </cofactor>
</comment>
<dbReference type="SFLD" id="SFLDF00029">
    <property type="entry name" value="phosphoserine_phosphatase"/>
    <property type="match status" value="1"/>
</dbReference>
<evidence type="ECO:0000256" key="8">
    <source>
        <dbReference type="ARBA" id="ARBA00022842"/>
    </source>
</evidence>
<dbReference type="GO" id="GO:0006564">
    <property type="term" value="P:L-serine biosynthetic process"/>
    <property type="evidence" value="ECO:0007669"/>
    <property type="project" value="UniProtKB-KW"/>
</dbReference>
<dbReference type="SFLD" id="SFLDG01136">
    <property type="entry name" value="C1.6:_Phosphoserine_Phosphatas"/>
    <property type="match status" value="1"/>
</dbReference>
<comment type="caution">
    <text evidence="14">The sequence shown here is derived from an EMBL/GenBank/DDBJ whole genome shotgun (WGS) entry which is preliminary data.</text>
</comment>
<evidence type="ECO:0000256" key="12">
    <source>
        <dbReference type="ARBA" id="ARBA00048523"/>
    </source>
</evidence>
<evidence type="ECO:0000256" key="10">
    <source>
        <dbReference type="ARBA" id="ARBA00031693"/>
    </source>
</evidence>
<comment type="pathway">
    <text evidence="2">Amino-acid biosynthesis; L-serine biosynthesis; L-serine from 3-phospho-D-glycerate: step 3/3.</text>
</comment>
<organism evidence="14 15">
    <name type="scientific">Actinomyces massiliensis F0489</name>
    <dbReference type="NCBI Taxonomy" id="1125718"/>
    <lineage>
        <taxon>Bacteria</taxon>
        <taxon>Bacillati</taxon>
        <taxon>Actinomycetota</taxon>
        <taxon>Actinomycetes</taxon>
        <taxon>Actinomycetales</taxon>
        <taxon>Actinomycetaceae</taxon>
        <taxon>Actinomyces</taxon>
    </lineage>
</organism>
<feature type="active site" description="Nucleophile" evidence="13">
    <location>
        <position position="32"/>
    </location>
</feature>
<comment type="similarity">
    <text evidence="3">Belongs to the HAD-like hydrolase superfamily. SerB family.</text>
</comment>
<dbReference type="InterPro" id="IPR004469">
    <property type="entry name" value="PSP"/>
</dbReference>
<dbReference type="Gene3D" id="3.40.50.1000">
    <property type="entry name" value="HAD superfamily/HAD-like"/>
    <property type="match status" value="1"/>
</dbReference>
<evidence type="ECO:0000256" key="6">
    <source>
        <dbReference type="ARBA" id="ARBA00022723"/>
    </source>
</evidence>
<dbReference type="InterPro" id="IPR036412">
    <property type="entry name" value="HAD-like_sf"/>
</dbReference>
<dbReference type="GO" id="GO:0036424">
    <property type="term" value="F:L-phosphoserine phosphatase activity"/>
    <property type="evidence" value="ECO:0007669"/>
    <property type="project" value="InterPro"/>
</dbReference>
<keyword evidence="7 14" id="KW-0378">Hydrolase</keyword>
<comment type="catalytic activity">
    <reaction evidence="11">
        <text>O-phospho-L-serine + H2O = L-serine + phosphate</text>
        <dbReference type="Rhea" id="RHEA:21208"/>
        <dbReference type="ChEBI" id="CHEBI:15377"/>
        <dbReference type="ChEBI" id="CHEBI:33384"/>
        <dbReference type="ChEBI" id="CHEBI:43474"/>
        <dbReference type="ChEBI" id="CHEBI:57524"/>
        <dbReference type="EC" id="3.1.3.3"/>
    </reaction>
</comment>
<keyword evidence="15" id="KW-1185">Reference proteome</keyword>
<dbReference type="RefSeq" id="WP_008733799.1">
    <property type="nucleotide sequence ID" value="NZ_AKFT01000214.1"/>
</dbReference>
<dbReference type="eggNOG" id="COG0560">
    <property type="taxonomic scope" value="Bacteria"/>
</dbReference>
<accession>J1GUT0</accession>
<evidence type="ECO:0000256" key="11">
    <source>
        <dbReference type="ARBA" id="ARBA00048138"/>
    </source>
</evidence>
<evidence type="ECO:0000313" key="14">
    <source>
        <dbReference type="EMBL" id="EJF36830.1"/>
    </source>
</evidence>
<evidence type="ECO:0000256" key="13">
    <source>
        <dbReference type="PIRSR" id="PIRSR604469-1"/>
    </source>
</evidence>
<dbReference type="PANTHER" id="PTHR43344:SF2">
    <property type="entry name" value="PHOSPHOSERINE PHOSPHATASE"/>
    <property type="match status" value="1"/>
</dbReference>
<dbReference type="NCBIfam" id="TIGR00338">
    <property type="entry name" value="serB"/>
    <property type="match status" value="1"/>
</dbReference>
<evidence type="ECO:0000256" key="9">
    <source>
        <dbReference type="ARBA" id="ARBA00023299"/>
    </source>
</evidence>
<name>J1GUT0_9ACTO</name>
<dbReference type="EC" id="3.1.3.3" evidence="4"/>
<dbReference type="GO" id="GO:0005737">
    <property type="term" value="C:cytoplasm"/>
    <property type="evidence" value="ECO:0007669"/>
    <property type="project" value="TreeGrafter"/>
</dbReference>
<dbReference type="SUPFAM" id="SSF56784">
    <property type="entry name" value="HAD-like"/>
    <property type="match status" value="1"/>
</dbReference>
<dbReference type="InterPro" id="IPR023214">
    <property type="entry name" value="HAD_sf"/>
</dbReference>
<dbReference type="OrthoDB" id="9792539at2"/>
<dbReference type="PATRIC" id="fig|1125718.3.peg.2754"/>
<evidence type="ECO:0000313" key="15">
    <source>
        <dbReference type="Proteomes" id="UP000002941"/>
    </source>
</evidence>
<dbReference type="CDD" id="cd07500">
    <property type="entry name" value="HAD_PSP"/>
    <property type="match status" value="1"/>
</dbReference>
<keyword evidence="5" id="KW-0028">Amino-acid biosynthesis</keyword>
<feature type="active site" description="Proton donor" evidence="13">
    <location>
        <position position="34"/>
    </location>
</feature>
<keyword evidence="6" id="KW-0479">Metal-binding</keyword>
<evidence type="ECO:0000256" key="3">
    <source>
        <dbReference type="ARBA" id="ARBA00009184"/>
    </source>
</evidence>
<dbReference type="EMBL" id="AKFT01000214">
    <property type="protein sequence ID" value="EJF36830.1"/>
    <property type="molecule type" value="Genomic_DNA"/>
</dbReference>